<dbReference type="Proteomes" id="UP000270927">
    <property type="component" value="Unassembled WGS sequence"/>
</dbReference>
<dbReference type="AlphaFoldDB" id="A0A3N2QD51"/>
<comment type="caution">
    <text evidence="2">The sequence shown here is derived from an EMBL/GenBank/DDBJ whole genome shotgun (WGS) entry which is preliminary data.</text>
</comment>
<name>A0A3N2QD51_9BACT</name>
<keyword evidence="3" id="KW-1185">Reference proteome</keyword>
<dbReference type="EMBL" id="RARA01000016">
    <property type="protein sequence ID" value="ROT47725.1"/>
    <property type="molecule type" value="Genomic_DNA"/>
</dbReference>
<protein>
    <recommendedName>
        <fullName evidence="1">DUF6915 domain-containing protein</fullName>
    </recommendedName>
</protein>
<gene>
    <name evidence="2" type="ORF">EDM02_00950</name>
</gene>
<accession>A0A3N2QD51</accession>
<proteinExistence type="predicted"/>
<evidence type="ECO:0000313" key="3">
    <source>
        <dbReference type="Proteomes" id="UP000270927"/>
    </source>
</evidence>
<dbReference type="Pfam" id="PF21866">
    <property type="entry name" value="DUF6915"/>
    <property type="match status" value="1"/>
</dbReference>
<dbReference type="InterPro" id="IPR054061">
    <property type="entry name" value="DUF6915"/>
</dbReference>
<dbReference type="RefSeq" id="WP_420886338.1">
    <property type="nucleotide sequence ID" value="NZ_RARA01000016.1"/>
</dbReference>
<organism evidence="2 3">
    <name type="scientific">Candidatus Cardinium hertigii</name>
    <dbReference type="NCBI Taxonomy" id="247481"/>
    <lineage>
        <taxon>Bacteria</taxon>
        <taxon>Pseudomonadati</taxon>
        <taxon>Bacteroidota</taxon>
        <taxon>Cytophagia</taxon>
        <taxon>Cytophagales</taxon>
        <taxon>Amoebophilaceae</taxon>
        <taxon>Candidatus Cardinium</taxon>
    </lineage>
</organism>
<evidence type="ECO:0000259" key="1">
    <source>
        <dbReference type="Pfam" id="PF21866"/>
    </source>
</evidence>
<evidence type="ECO:0000313" key="2">
    <source>
        <dbReference type="EMBL" id="ROT47725.1"/>
    </source>
</evidence>
<feature type="domain" description="DUF6915" evidence="1">
    <location>
        <begin position="1"/>
        <end position="97"/>
    </location>
</feature>
<sequence>MNYWKHSLLSKKKFNGNAKDYLHIHKFIDTSKLFYFHNKHRILLHHTYGIDLCIQKFGETLTNTENRTILIRDIAAEHCKEDLMGMVPTLNHWYKYVDDALLNFIKPINPADNKLKEFVLRPFLMSGLKSTLIITHSNFGIFLAKEILGVDYAFELSNYLPQTNINELLEYVKLKERWQYTPDLKQLKDIEDEFNK</sequence>
<reference evidence="2 3" key="1">
    <citation type="submission" date="2018-09" db="EMBL/GenBank/DDBJ databases">
        <title>Comparative Genomics of Wolbachia-Cardinium Dual Endosymbiosis in a Plant-Parasitic Nematode.</title>
        <authorList>
            <person name="Brown A.M.V."/>
            <person name="Wasala S.K."/>
            <person name="Howe D.K."/>
            <person name="Peetz A.B."/>
            <person name="Zasada I.A."/>
            <person name="Denver D.R."/>
        </authorList>
    </citation>
    <scope>NUCLEOTIDE SEQUENCE [LARGE SCALE GENOMIC DNA]</scope>
    <source>
        <strain evidence="2 3">Pp_1</strain>
    </source>
</reference>